<evidence type="ECO:0000256" key="4">
    <source>
        <dbReference type="ARBA" id="ARBA00022475"/>
    </source>
</evidence>
<dbReference type="PANTHER" id="PTHR42985:SF47">
    <property type="entry name" value="INTEGRAL MEMBRANE TRANSPORT PROTEIN"/>
    <property type="match status" value="1"/>
</dbReference>
<reference evidence="14 15" key="1">
    <citation type="submission" date="2020-01" db="EMBL/GenBank/DDBJ databases">
        <authorList>
            <person name="Kim M."/>
        </authorList>
    </citation>
    <scope>NUCLEOTIDE SEQUENCE [LARGE SCALE GENOMIC DNA]</scope>
    <source>
        <strain evidence="14 15">BT10</strain>
    </source>
</reference>
<feature type="transmembrane region" description="Helical" evidence="13">
    <location>
        <begin position="408"/>
        <end position="432"/>
    </location>
</feature>
<keyword evidence="12" id="KW-0175">Coiled coil</keyword>
<dbReference type="InterPro" id="IPR001734">
    <property type="entry name" value="Na/solute_symporter"/>
</dbReference>
<comment type="subcellular location">
    <subcellularLocation>
        <location evidence="1">Cell membrane</location>
        <topology evidence="1">Multi-pass membrane protein</topology>
    </subcellularLocation>
</comment>
<evidence type="ECO:0000256" key="13">
    <source>
        <dbReference type="SAM" id="Phobius"/>
    </source>
</evidence>
<evidence type="ECO:0000313" key="14">
    <source>
        <dbReference type="EMBL" id="QHL87133.1"/>
    </source>
</evidence>
<dbReference type="AlphaFoldDB" id="A0A6P1P0Z7"/>
<feature type="transmembrane region" description="Helical" evidence="13">
    <location>
        <begin position="74"/>
        <end position="96"/>
    </location>
</feature>
<dbReference type="Proteomes" id="UP000464214">
    <property type="component" value="Chromosome"/>
</dbReference>
<evidence type="ECO:0000256" key="1">
    <source>
        <dbReference type="ARBA" id="ARBA00004651"/>
    </source>
</evidence>
<gene>
    <name evidence="14" type="ORF">GU926_06690</name>
</gene>
<keyword evidence="3" id="KW-0813">Transport</keyword>
<evidence type="ECO:0000256" key="9">
    <source>
        <dbReference type="ARBA" id="ARBA00023136"/>
    </source>
</evidence>
<organism evidence="14 15">
    <name type="scientific">Nibribacter ruber</name>
    <dbReference type="NCBI Taxonomy" id="2698458"/>
    <lineage>
        <taxon>Bacteria</taxon>
        <taxon>Pseudomonadati</taxon>
        <taxon>Bacteroidota</taxon>
        <taxon>Cytophagia</taxon>
        <taxon>Cytophagales</taxon>
        <taxon>Hymenobacteraceae</taxon>
        <taxon>Nibribacter</taxon>
    </lineage>
</organism>
<evidence type="ECO:0000256" key="11">
    <source>
        <dbReference type="RuleBase" id="RU362091"/>
    </source>
</evidence>
<keyword evidence="7" id="KW-0915">Sodium</keyword>
<dbReference type="GO" id="GO:0005886">
    <property type="term" value="C:plasma membrane"/>
    <property type="evidence" value="ECO:0007669"/>
    <property type="project" value="UniProtKB-SubCell"/>
</dbReference>
<protein>
    <submittedName>
        <fullName evidence="14">Sodium:solute symporter</fullName>
    </submittedName>
</protein>
<evidence type="ECO:0000256" key="3">
    <source>
        <dbReference type="ARBA" id="ARBA00022448"/>
    </source>
</evidence>
<keyword evidence="6 13" id="KW-1133">Transmembrane helix</keyword>
<dbReference type="GO" id="GO:0015293">
    <property type="term" value="F:symporter activity"/>
    <property type="evidence" value="ECO:0007669"/>
    <property type="project" value="TreeGrafter"/>
</dbReference>
<feature type="transmembrane region" description="Helical" evidence="13">
    <location>
        <begin position="271"/>
        <end position="296"/>
    </location>
</feature>
<feature type="transmembrane region" description="Helical" evidence="13">
    <location>
        <begin position="513"/>
        <end position="530"/>
    </location>
</feature>
<feature type="transmembrane region" description="Helical" evidence="13">
    <location>
        <begin position="6"/>
        <end position="22"/>
    </location>
</feature>
<evidence type="ECO:0000256" key="5">
    <source>
        <dbReference type="ARBA" id="ARBA00022692"/>
    </source>
</evidence>
<evidence type="ECO:0000313" key="15">
    <source>
        <dbReference type="Proteomes" id="UP000464214"/>
    </source>
</evidence>
<feature type="transmembrane region" description="Helical" evidence="13">
    <location>
        <begin position="145"/>
        <end position="167"/>
    </location>
</feature>
<dbReference type="PROSITE" id="PS50283">
    <property type="entry name" value="NA_SOLUT_SYMP_3"/>
    <property type="match status" value="1"/>
</dbReference>
<dbReference type="RefSeq" id="WP_160690238.1">
    <property type="nucleotide sequence ID" value="NZ_CP047897.1"/>
</dbReference>
<keyword evidence="4" id="KW-1003">Cell membrane</keyword>
<keyword evidence="9 13" id="KW-0472">Membrane</keyword>
<feature type="transmembrane region" description="Helical" evidence="13">
    <location>
        <begin position="179"/>
        <end position="199"/>
    </location>
</feature>
<dbReference type="Pfam" id="PF00474">
    <property type="entry name" value="SSF"/>
    <property type="match status" value="2"/>
</dbReference>
<sequence>MSYLDWAVLVGTIAFIVLYGVWKTRKTRDMSTFLKADNTERWWMMGLSIMATQASAITFLSTPGQAFEDGMRFIQFYFGLPLAMVVLSATAIPIYYRLKVYTAYEYLEGRFDLKTRSLAAFLFLLQRGLSTGITIYAPAIILSAILGWNLTYTILFIGVIVTFYTVVGGSKAVSQTQRLQMTVMLGGMLVAAVVVVRLLPDQVGFSDALVVAGKMGKMNLVDLSFNPNDRYNLWSGLIGGFFLALSYFGTDQSQVGRYLGGETIAQSRLGLLMNGLVKVPMQFLILMVGVMVFVFYQFYQPPLYFNQQQVAKVEASAQAGEWQKLEAQNTAAFNQKREAALAMVTAHQANDAQGVEQAAQQAQTAEETRKALRKDAQALVNRQNVGVELKDTDYVFLTFVTQQLPQGLIGLLLAVVLCAAMGSTASAFSSLASTTVVDVYKRSIVKNASDEHYVSASRWLTIGWGAISILFALFASQLENLIQAVNILGSLFYGTILGVFLAAFYCKSLRGNAVFWAAVITQLIIFTLYYTTSIAYLWYNLIGCGLVISIAYLLQPLLPKQDTLIGE</sequence>
<comment type="similarity">
    <text evidence="2 11">Belongs to the sodium:solute symporter (SSF) (TC 2.A.21) family.</text>
</comment>
<keyword evidence="5 13" id="KW-0812">Transmembrane</keyword>
<feature type="transmembrane region" description="Helical" evidence="13">
    <location>
        <begin position="231"/>
        <end position="250"/>
    </location>
</feature>
<name>A0A6P1P0Z7_9BACT</name>
<evidence type="ECO:0000256" key="8">
    <source>
        <dbReference type="ARBA" id="ARBA00023065"/>
    </source>
</evidence>
<feature type="transmembrane region" description="Helical" evidence="13">
    <location>
        <begin position="536"/>
        <end position="554"/>
    </location>
</feature>
<dbReference type="InterPro" id="IPR038377">
    <property type="entry name" value="Na/Glc_symporter_sf"/>
</dbReference>
<dbReference type="Gene3D" id="1.20.1730.10">
    <property type="entry name" value="Sodium/glucose cotransporter"/>
    <property type="match status" value="1"/>
</dbReference>
<feature type="transmembrane region" description="Helical" evidence="13">
    <location>
        <begin position="42"/>
        <end position="62"/>
    </location>
</feature>
<evidence type="ECO:0000256" key="6">
    <source>
        <dbReference type="ARBA" id="ARBA00022989"/>
    </source>
</evidence>
<evidence type="ECO:0000256" key="10">
    <source>
        <dbReference type="ARBA" id="ARBA00023201"/>
    </source>
</evidence>
<evidence type="ECO:0000256" key="12">
    <source>
        <dbReference type="SAM" id="Coils"/>
    </source>
</evidence>
<dbReference type="GO" id="GO:0006814">
    <property type="term" value="P:sodium ion transport"/>
    <property type="evidence" value="ECO:0007669"/>
    <property type="project" value="UniProtKB-KW"/>
</dbReference>
<keyword evidence="15" id="KW-1185">Reference proteome</keyword>
<keyword evidence="10" id="KW-0739">Sodium transport</keyword>
<dbReference type="PANTHER" id="PTHR42985">
    <property type="entry name" value="SODIUM-COUPLED MONOCARBOXYLATE TRANSPORTER"/>
    <property type="match status" value="1"/>
</dbReference>
<feature type="coiled-coil region" evidence="12">
    <location>
        <begin position="355"/>
        <end position="382"/>
    </location>
</feature>
<keyword evidence="8" id="KW-0406">Ion transport</keyword>
<feature type="transmembrane region" description="Helical" evidence="13">
    <location>
        <begin position="453"/>
        <end position="475"/>
    </location>
</feature>
<evidence type="ECO:0000256" key="2">
    <source>
        <dbReference type="ARBA" id="ARBA00006434"/>
    </source>
</evidence>
<accession>A0A6P1P0Z7</accession>
<feature type="transmembrane region" description="Helical" evidence="13">
    <location>
        <begin position="117"/>
        <end position="139"/>
    </location>
</feature>
<proteinExistence type="inferred from homology"/>
<dbReference type="EMBL" id="CP047897">
    <property type="protein sequence ID" value="QHL87133.1"/>
    <property type="molecule type" value="Genomic_DNA"/>
</dbReference>
<feature type="transmembrane region" description="Helical" evidence="13">
    <location>
        <begin position="481"/>
        <end position="506"/>
    </location>
</feature>
<dbReference type="KEGG" id="nib:GU926_06690"/>
<evidence type="ECO:0000256" key="7">
    <source>
        <dbReference type="ARBA" id="ARBA00023053"/>
    </source>
</evidence>
<dbReference type="CDD" id="cd11494">
    <property type="entry name" value="SLC5sbd_NIS-like_u2"/>
    <property type="match status" value="1"/>
</dbReference>
<dbReference type="InterPro" id="IPR051163">
    <property type="entry name" value="Sodium:Solute_Symporter_SSF"/>
</dbReference>